<dbReference type="RefSeq" id="WP_083437469.1">
    <property type="nucleotide sequence ID" value="NZ_CBXV010000001.1"/>
</dbReference>
<reference evidence="4 5" key="2">
    <citation type="submission" date="2015-01" db="EMBL/GenBank/DDBJ databases">
        <title>Complete genome sequence of Pyrinomonas methylaliphatogenes type strain K22T.</title>
        <authorList>
            <person name="Lee K.C.Y."/>
            <person name="Power J.F."/>
            <person name="Dunfield P.F."/>
            <person name="Morgan X.C."/>
            <person name="Huttenhower C."/>
            <person name="Stott M.B."/>
        </authorList>
    </citation>
    <scope>NUCLEOTIDE SEQUENCE [LARGE SCALE GENOMIC DNA]</scope>
    <source>
        <strain evidence="4 5">K22</strain>
    </source>
</reference>
<dbReference type="InterPro" id="IPR001789">
    <property type="entry name" value="Sig_transdc_resp-reg_receiver"/>
</dbReference>
<dbReference type="GO" id="GO:0003677">
    <property type="term" value="F:DNA binding"/>
    <property type="evidence" value="ECO:0007669"/>
    <property type="project" value="UniProtKB-KW"/>
</dbReference>
<gene>
    <name evidence="4" type="ORF">PYK22_00064</name>
</gene>
<proteinExistence type="predicted"/>
<protein>
    <submittedName>
        <fullName evidence="4">Response regulator with CheY-like receiver, AAA-type ATPase, and DNA-binding domains</fullName>
    </submittedName>
</protein>
<dbReference type="EMBL" id="CBXV010000001">
    <property type="protein sequence ID" value="CDM64072.1"/>
    <property type="molecule type" value="Genomic_DNA"/>
</dbReference>
<dbReference type="PROSITE" id="PS50110">
    <property type="entry name" value="RESPONSE_REGULATORY"/>
    <property type="match status" value="1"/>
</dbReference>
<dbReference type="PANTHER" id="PTHR44591:SF23">
    <property type="entry name" value="CHEY SUBFAMILY"/>
    <property type="match status" value="1"/>
</dbReference>
<reference evidence="4 5" key="1">
    <citation type="submission" date="2013-12" db="EMBL/GenBank/DDBJ databases">
        <authorList>
            <person name="Stott M."/>
        </authorList>
    </citation>
    <scope>NUCLEOTIDE SEQUENCE [LARGE SCALE GENOMIC DNA]</scope>
    <source>
        <strain evidence="4 5">K22</strain>
    </source>
</reference>
<feature type="domain" description="Response regulatory" evidence="3">
    <location>
        <begin position="9"/>
        <end position="124"/>
    </location>
</feature>
<feature type="modified residue" description="4-aspartylphosphate" evidence="2">
    <location>
        <position position="58"/>
    </location>
</feature>
<keyword evidence="5" id="KW-1185">Reference proteome</keyword>
<dbReference type="Pfam" id="PF00072">
    <property type="entry name" value="Response_reg"/>
    <property type="match status" value="1"/>
</dbReference>
<dbReference type="OrthoDB" id="9797769at2"/>
<name>A0A0B6WTQ0_9BACT</name>
<accession>A0A0B6WTQ0</accession>
<keyword evidence="1 2" id="KW-0597">Phosphoprotein</keyword>
<dbReference type="InterPro" id="IPR011006">
    <property type="entry name" value="CheY-like_superfamily"/>
</dbReference>
<dbReference type="InterPro" id="IPR050595">
    <property type="entry name" value="Bact_response_regulator"/>
</dbReference>
<dbReference type="GO" id="GO:0000160">
    <property type="term" value="P:phosphorelay signal transduction system"/>
    <property type="evidence" value="ECO:0007669"/>
    <property type="project" value="InterPro"/>
</dbReference>
<dbReference type="Proteomes" id="UP000031518">
    <property type="component" value="Unassembled WGS sequence"/>
</dbReference>
<dbReference type="PANTHER" id="PTHR44591">
    <property type="entry name" value="STRESS RESPONSE REGULATOR PROTEIN 1"/>
    <property type="match status" value="1"/>
</dbReference>
<keyword evidence="4" id="KW-0238">DNA-binding</keyword>
<dbReference type="Gene3D" id="3.40.50.2300">
    <property type="match status" value="1"/>
</dbReference>
<evidence type="ECO:0000313" key="4">
    <source>
        <dbReference type="EMBL" id="CDM64072.1"/>
    </source>
</evidence>
<dbReference type="SMART" id="SM00448">
    <property type="entry name" value="REC"/>
    <property type="match status" value="1"/>
</dbReference>
<sequence length="132" mass="14677">MAERMQPKRILVVEDDDVARELMRMALENEGYSVSVAEDGRQGYEAALALRPDLIVTDVNMPTADGVHLVRRIRETAAIAETPILVITGYGTGRATLTLAQGADAYEPKPIDSRGLLMTVRRLLEEAKERRR</sequence>
<dbReference type="SUPFAM" id="SSF52172">
    <property type="entry name" value="CheY-like"/>
    <property type="match status" value="1"/>
</dbReference>
<dbReference type="AlphaFoldDB" id="A0A0B6WTQ0"/>
<organism evidence="4 5">
    <name type="scientific">Pyrinomonas methylaliphatogenes</name>
    <dbReference type="NCBI Taxonomy" id="454194"/>
    <lineage>
        <taxon>Bacteria</taxon>
        <taxon>Pseudomonadati</taxon>
        <taxon>Acidobacteriota</taxon>
        <taxon>Blastocatellia</taxon>
        <taxon>Blastocatellales</taxon>
        <taxon>Pyrinomonadaceae</taxon>
        <taxon>Pyrinomonas</taxon>
    </lineage>
</organism>
<evidence type="ECO:0000259" key="3">
    <source>
        <dbReference type="PROSITE" id="PS50110"/>
    </source>
</evidence>
<evidence type="ECO:0000313" key="5">
    <source>
        <dbReference type="Proteomes" id="UP000031518"/>
    </source>
</evidence>
<dbReference type="STRING" id="454194.PYK22_00064"/>
<evidence type="ECO:0000256" key="1">
    <source>
        <dbReference type="ARBA" id="ARBA00022553"/>
    </source>
</evidence>
<evidence type="ECO:0000256" key="2">
    <source>
        <dbReference type="PROSITE-ProRule" id="PRU00169"/>
    </source>
</evidence>